<dbReference type="PANTHER" id="PTHR47689">
    <property type="entry name" value="TETRATRICOPEPTIDE REPEAT (TPR)-LIKE SUPERFAMILY PROTEIN"/>
    <property type="match status" value="1"/>
</dbReference>
<dbReference type="SMART" id="SM00028">
    <property type="entry name" value="TPR"/>
    <property type="match status" value="4"/>
</dbReference>
<evidence type="ECO:0008006" key="5">
    <source>
        <dbReference type="Google" id="ProtNLM"/>
    </source>
</evidence>
<comment type="caution">
    <text evidence="3">The sequence shown here is derived from an EMBL/GenBank/DDBJ whole genome shotgun (WGS) entry which is preliminary data.</text>
</comment>
<protein>
    <recommendedName>
        <fullName evidence="5">Kinesin light chain</fullName>
    </recommendedName>
</protein>
<keyword evidence="2" id="KW-1133">Transmembrane helix</keyword>
<evidence type="ECO:0000313" key="3">
    <source>
        <dbReference type="EMBL" id="KAK9194429.1"/>
    </source>
</evidence>
<dbReference type="AlphaFoldDB" id="A0AAP0QJK2"/>
<keyword evidence="1" id="KW-0175">Coiled coil</keyword>
<sequence length="563" mass="63204">MYLRQQAIANLLTRFRHVRSRIFSSSGANSLPLLQVSCKTKFSHQYGSAAGGYAWRTNQNDSRLWILLFAPASLIYGITPNPVLAEDISIESTCQNDTEGENAVGLRKIEDGSVGKLAEAEKLFLSALQEAKEGFGERDPHVASACNNLAELYRVKKAFDKAEPLYLEAIKILQESFGPEDIRIGVAFHNLGQFYLVQRKLEDARTCYEIKGRVLGHGNIDYADTMYHLATVLYLQGKENDSEALFLESIRILQENGEGDSMTCIRRLRYLAQTYVKANRLTDAETVQRKILHIMESSKGWNSLDTVIAAEGLALTLQSTGSLMEAQELFERCLEARKKLMPQDHIQGVGASTFFAGHIGIQLRFVVKKWISFFGLPIGANMLHIARVVMLNSNRMRKMNISEAIDELDRAKELLDNSTRIARHALNKLIKQKGEKQNYGASGEALREGHTAFVILLQSLEILALLETNKQELQESKEEILACYEAENALLECISAYKEFGTEKPIGDSFEVKAAYLSCLKHLSSLISTGRAQRSKEATLQGLKDEIKHIEAEISSNRRRHKR</sequence>
<reference evidence="3 4" key="1">
    <citation type="submission" date="2024-05" db="EMBL/GenBank/DDBJ databases">
        <title>Haplotype-resolved chromosome-level genome assembly of Huyou (Citrus changshanensis).</title>
        <authorList>
            <person name="Miao C."/>
            <person name="Chen W."/>
            <person name="Wu Y."/>
            <person name="Wang L."/>
            <person name="Zhao S."/>
            <person name="Grierson D."/>
            <person name="Xu C."/>
            <person name="Chen K."/>
        </authorList>
    </citation>
    <scope>NUCLEOTIDE SEQUENCE [LARGE SCALE GENOMIC DNA]</scope>
    <source>
        <strain evidence="3">01-14</strain>
        <tissue evidence="3">Leaf</tissue>
    </source>
</reference>
<dbReference type="Pfam" id="PF13374">
    <property type="entry name" value="TPR_10"/>
    <property type="match status" value="1"/>
</dbReference>
<accession>A0AAP0QJK2</accession>
<proteinExistence type="predicted"/>
<keyword evidence="2" id="KW-0472">Membrane</keyword>
<evidence type="ECO:0000256" key="2">
    <source>
        <dbReference type="SAM" id="Phobius"/>
    </source>
</evidence>
<feature type="transmembrane region" description="Helical" evidence="2">
    <location>
        <begin position="370"/>
        <end position="390"/>
    </location>
</feature>
<name>A0AAP0QJK2_9ROSI</name>
<gene>
    <name evidence="3" type="ORF">WN944_005136</name>
</gene>
<dbReference type="InterPro" id="IPR011990">
    <property type="entry name" value="TPR-like_helical_dom_sf"/>
</dbReference>
<evidence type="ECO:0000313" key="4">
    <source>
        <dbReference type="Proteomes" id="UP001428341"/>
    </source>
</evidence>
<dbReference type="SUPFAM" id="SSF48452">
    <property type="entry name" value="TPR-like"/>
    <property type="match status" value="2"/>
</dbReference>
<dbReference type="Proteomes" id="UP001428341">
    <property type="component" value="Unassembled WGS sequence"/>
</dbReference>
<organism evidence="3 4">
    <name type="scientific">Citrus x changshan-huyou</name>
    <dbReference type="NCBI Taxonomy" id="2935761"/>
    <lineage>
        <taxon>Eukaryota</taxon>
        <taxon>Viridiplantae</taxon>
        <taxon>Streptophyta</taxon>
        <taxon>Embryophyta</taxon>
        <taxon>Tracheophyta</taxon>
        <taxon>Spermatophyta</taxon>
        <taxon>Magnoliopsida</taxon>
        <taxon>eudicotyledons</taxon>
        <taxon>Gunneridae</taxon>
        <taxon>Pentapetalae</taxon>
        <taxon>rosids</taxon>
        <taxon>malvids</taxon>
        <taxon>Sapindales</taxon>
        <taxon>Rutaceae</taxon>
        <taxon>Aurantioideae</taxon>
        <taxon>Citrus</taxon>
    </lineage>
</organism>
<keyword evidence="4" id="KW-1185">Reference proteome</keyword>
<dbReference type="EMBL" id="JBCGBO010000006">
    <property type="protein sequence ID" value="KAK9194429.1"/>
    <property type="molecule type" value="Genomic_DNA"/>
</dbReference>
<dbReference type="Gene3D" id="1.25.40.10">
    <property type="entry name" value="Tetratricopeptide repeat domain"/>
    <property type="match status" value="2"/>
</dbReference>
<dbReference type="Pfam" id="PF13424">
    <property type="entry name" value="TPR_12"/>
    <property type="match status" value="2"/>
</dbReference>
<dbReference type="PANTHER" id="PTHR47689:SF2">
    <property type="entry name" value="TETRATRICOPEPTIDE REPEAT (TPR)-LIKE SUPERFAMILY PROTEIN"/>
    <property type="match status" value="1"/>
</dbReference>
<dbReference type="InterPro" id="IPR019734">
    <property type="entry name" value="TPR_rpt"/>
</dbReference>
<keyword evidence="2" id="KW-0812">Transmembrane</keyword>
<evidence type="ECO:0000256" key="1">
    <source>
        <dbReference type="SAM" id="Coils"/>
    </source>
</evidence>
<feature type="coiled-coil region" evidence="1">
    <location>
        <begin position="533"/>
        <end position="560"/>
    </location>
</feature>